<comment type="caution">
    <text evidence="1">The sequence shown here is derived from an EMBL/GenBank/DDBJ whole genome shotgun (WGS) entry which is preliminary data.</text>
</comment>
<reference evidence="2" key="1">
    <citation type="journal article" date="2016" name="Nat. Biotechnol.">
        <title>Sequencing wild and cultivated cassava and related species reveals extensive interspecific hybridization and genetic diversity.</title>
        <authorList>
            <person name="Bredeson J.V."/>
            <person name="Lyons J.B."/>
            <person name="Prochnik S.E."/>
            <person name="Wu G.A."/>
            <person name="Ha C.M."/>
            <person name="Edsinger-Gonzales E."/>
            <person name="Grimwood J."/>
            <person name="Schmutz J."/>
            <person name="Rabbi I.Y."/>
            <person name="Egesi C."/>
            <person name="Nauluvula P."/>
            <person name="Lebot V."/>
            <person name="Ndunguru J."/>
            <person name="Mkamilo G."/>
            <person name="Bart R.S."/>
            <person name="Setter T.L."/>
            <person name="Gleadow R.M."/>
            <person name="Kulakow P."/>
            <person name="Ferguson M.E."/>
            <person name="Rounsley S."/>
            <person name="Rokhsar D.S."/>
        </authorList>
    </citation>
    <scope>NUCLEOTIDE SEQUENCE [LARGE SCALE GENOMIC DNA]</scope>
    <source>
        <strain evidence="2">cv. AM560-2</strain>
    </source>
</reference>
<accession>A0ACB7HCC3</accession>
<dbReference type="Proteomes" id="UP000091857">
    <property type="component" value="Chromosome 8"/>
</dbReference>
<organism evidence="1 2">
    <name type="scientific">Manihot esculenta</name>
    <name type="common">Cassava</name>
    <name type="synonym">Jatropha manihot</name>
    <dbReference type="NCBI Taxonomy" id="3983"/>
    <lineage>
        <taxon>Eukaryota</taxon>
        <taxon>Viridiplantae</taxon>
        <taxon>Streptophyta</taxon>
        <taxon>Embryophyta</taxon>
        <taxon>Tracheophyta</taxon>
        <taxon>Spermatophyta</taxon>
        <taxon>Magnoliopsida</taxon>
        <taxon>eudicotyledons</taxon>
        <taxon>Gunneridae</taxon>
        <taxon>Pentapetalae</taxon>
        <taxon>rosids</taxon>
        <taxon>fabids</taxon>
        <taxon>Malpighiales</taxon>
        <taxon>Euphorbiaceae</taxon>
        <taxon>Crotonoideae</taxon>
        <taxon>Manihoteae</taxon>
        <taxon>Manihot</taxon>
    </lineage>
</organism>
<gene>
    <name evidence="1" type="ORF">MANES_08G100911v8</name>
</gene>
<dbReference type="EMBL" id="CM004394">
    <property type="protein sequence ID" value="KAG8649493.1"/>
    <property type="molecule type" value="Genomic_DNA"/>
</dbReference>
<proteinExistence type="predicted"/>
<evidence type="ECO:0000313" key="1">
    <source>
        <dbReference type="EMBL" id="KAG8649493.1"/>
    </source>
</evidence>
<protein>
    <submittedName>
        <fullName evidence="1">Uncharacterized protein</fullName>
    </submittedName>
</protein>
<name>A0ACB7HCC3_MANES</name>
<sequence>MLLPIPLRESQGFRRSPYCLLSVIFHKRPNEYKIEEFFIWFDCLDGDGMLLSAEGLSFCLEILLL</sequence>
<keyword evidence="2" id="KW-1185">Reference proteome</keyword>
<evidence type="ECO:0000313" key="2">
    <source>
        <dbReference type="Proteomes" id="UP000091857"/>
    </source>
</evidence>